<organism evidence="3 4">
    <name type="scientific">Sinosporangium siamense</name>
    <dbReference type="NCBI Taxonomy" id="1367973"/>
    <lineage>
        <taxon>Bacteria</taxon>
        <taxon>Bacillati</taxon>
        <taxon>Actinomycetota</taxon>
        <taxon>Actinomycetes</taxon>
        <taxon>Streptosporangiales</taxon>
        <taxon>Streptosporangiaceae</taxon>
        <taxon>Sinosporangium</taxon>
    </lineage>
</organism>
<name>A0A919RJ32_9ACTN</name>
<dbReference type="EMBL" id="BOOW01000030">
    <property type="protein sequence ID" value="GII94738.1"/>
    <property type="molecule type" value="Genomic_DNA"/>
</dbReference>
<accession>A0A919RJ32</accession>
<reference evidence="3" key="1">
    <citation type="submission" date="2021-01" db="EMBL/GenBank/DDBJ databases">
        <title>Whole genome shotgun sequence of Sinosporangium siamense NBRC 109515.</title>
        <authorList>
            <person name="Komaki H."/>
            <person name="Tamura T."/>
        </authorList>
    </citation>
    <scope>NUCLEOTIDE SEQUENCE</scope>
    <source>
        <strain evidence="3">NBRC 109515</strain>
    </source>
</reference>
<keyword evidence="2" id="KW-1133">Transmembrane helix</keyword>
<feature type="compositionally biased region" description="Low complexity" evidence="1">
    <location>
        <begin position="250"/>
        <end position="271"/>
    </location>
</feature>
<sequence>MNENEIVNRLRDATRAAAGYVDAVPELKRETRKAGARAWLVPVAAAASVMSVLVAGVVVGVNLVEGDGPDAAMPISAGTATTPRFLADLTKTTFRVRTVEGLKETATVPVPSGAEAFERVAGAGDNRTFVVVARSGECAQLFFKITLDEAGKVAGVDRLFTAPADTAVTNLAVTGDGGKVVYGLAPCRGPQKDTRLVMREFGGAERTWRVKNGPVLNLSASHDGKYIAYQEGPRVQPALSAPGVTVPPAEAVPVPSTVPESSSGVAEGSSGQNAESVPVVPKEGAEPADSPSESTGGTSVSPPEGTVEAPLQDRPEPPSITVEASPGAPHTQHGIVYGTQKVFVLDTSAEGEDTGAAKAVDLPTSLERLGNGVHGVRITGDGQRLIYGGSKSDGRAGVLESPGEVLDYSIAEQRVLRVLHSADKGPVHVVDINADGSWMIVRHIRQGFGVVSPDGYRAVASEGDNAW</sequence>
<evidence type="ECO:0000313" key="3">
    <source>
        <dbReference type="EMBL" id="GII94738.1"/>
    </source>
</evidence>
<evidence type="ECO:0000256" key="2">
    <source>
        <dbReference type="SAM" id="Phobius"/>
    </source>
</evidence>
<feature type="region of interest" description="Disordered" evidence="1">
    <location>
        <begin position="250"/>
        <end position="333"/>
    </location>
</feature>
<gene>
    <name evidence="3" type="ORF">Ssi02_49690</name>
</gene>
<feature type="compositionally biased region" description="Polar residues" evidence="1">
    <location>
        <begin position="291"/>
        <end position="301"/>
    </location>
</feature>
<dbReference type="AlphaFoldDB" id="A0A919RJ32"/>
<dbReference type="RefSeq" id="WP_204029511.1">
    <property type="nucleotide sequence ID" value="NZ_BOOW01000030.1"/>
</dbReference>
<feature type="transmembrane region" description="Helical" evidence="2">
    <location>
        <begin position="38"/>
        <end position="64"/>
    </location>
</feature>
<dbReference type="SUPFAM" id="SSF82171">
    <property type="entry name" value="DPP6 N-terminal domain-like"/>
    <property type="match status" value="1"/>
</dbReference>
<evidence type="ECO:0000256" key="1">
    <source>
        <dbReference type="SAM" id="MobiDB-lite"/>
    </source>
</evidence>
<keyword evidence="2" id="KW-0812">Transmembrane</keyword>
<keyword evidence="4" id="KW-1185">Reference proteome</keyword>
<evidence type="ECO:0000313" key="4">
    <source>
        <dbReference type="Proteomes" id="UP000606172"/>
    </source>
</evidence>
<comment type="caution">
    <text evidence="3">The sequence shown here is derived from an EMBL/GenBank/DDBJ whole genome shotgun (WGS) entry which is preliminary data.</text>
</comment>
<keyword evidence="2" id="KW-0472">Membrane</keyword>
<dbReference type="Proteomes" id="UP000606172">
    <property type="component" value="Unassembled WGS sequence"/>
</dbReference>
<proteinExistence type="predicted"/>
<protein>
    <submittedName>
        <fullName evidence="3">Uncharacterized protein</fullName>
    </submittedName>
</protein>